<organism evidence="1 2">
    <name type="scientific">Favolaschia claudopus</name>
    <dbReference type="NCBI Taxonomy" id="2862362"/>
    <lineage>
        <taxon>Eukaryota</taxon>
        <taxon>Fungi</taxon>
        <taxon>Dikarya</taxon>
        <taxon>Basidiomycota</taxon>
        <taxon>Agaricomycotina</taxon>
        <taxon>Agaricomycetes</taxon>
        <taxon>Agaricomycetidae</taxon>
        <taxon>Agaricales</taxon>
        <taxon>Marasmiineae</taxon>
        <taxon>Mycenaceae</taxon>
        <taxon>Favolaschia</taxon>
    </lineage>
</organism>
<keyword evidence="2" id="KW-1185">Reference proteome</keyword>
<dbReference type="EMBL" id="JAWWNJ010000098">
    <property type="protein sequence ID" value="KAK6996340.1"/>
    <property type="molecule type" value="Genomic_DNA"/>
</dbReference>
<evidence type="ECO:0000313" key="1">
    <source>
        <dbReference type="EMBL" id="KAK6996340.1"/>
    </source>
</evidence>
<gene>
    <name evidence="1" type="ORF">R3P38DRAFT_2800043</name>
</gene>
<name>A0AAV9ZYP7_9AGAR</name>
<comment type="caution">
    <text evidence="1">The sequence shown here is derived from an EMBL/GenBank/DDBJ whole genome shotgun (WGS) entry which is preliminary data.</text>
</comment>
<dbReference type="Proteomes" id="UP001362999">
    <property type="component" value="Unassembled WGS sequence"/>
</dbReference>
<proteinExistence type="predicted"/>
<protein>
    <submittedName>
        <fullName evidence="1">Uncharacterized protein</fullName>
    </submittedName>
</protein>
<evidence type="ECO:0000313" key="2">
    <source>
        <dbReference type="Proteomes" id="UP001362999"/>
    </source>
</evidence>
<dbReference type="AlphaFoldDB" id="A0AAV9ZYP7"/>
<reference evidence="1 2" key="1">
    <citation type="journal article" date="2024" name="J Genomics">
        <title>Draft genome sequencing and assembly of Favolaschia claudopus CIRM-BRFM 2984 isolated from oak limbs.</title>
        <authorList>
            <person name="Navarro D."/>
            <person name="Drula E."/>
            <person name="Chaduli D."/>
            <person name="Cazenave R."/>
            <person name="Ahrendt S."/>
            <person name="Wang J."/>
            <person name="Lipzen A."/>
            <person name="Daum C."/>
            <person name="Barry K."/>
            <person name="Grigoriev I.V."/>
            <person name="Favel A."/>
            <person name="Rosso M.N."/>
            <person name="Martin F."/>
        </authorList>
    </citation>
    <scope>NUCLEOTIDE SEQUENCE [LARGE SCALE GENOMIC DNA]</scope>
    <source>
        <strain evidence="1 2">CIRM-BRFM 2984</strain>
    </source>
</reference>
<accession>A0AAV9ZYP7</accession>
<sequence>MVLKPRSPGCYSQRKGFGLRCTGTVVESYPEVMPTFAIDRPVLVTSGPALSLKDFKTTALGVPSLHAGYQLYAGSINLPVYPFDPGMLHYSLPRAHGVRIHSSIVRDMVLHKDLNPEQLVKRATLILERFHLRFDDIRLLLTATGSAIVGSSILELTMPDLDIVAANLDVLTGCHKGRMIADFFILAASFAAVSVIGDQELRGFGPILTLTRSDGSMIHIIESLTDNALDAIVRFPFTCVHAAWLADGIWVAHQQLTTAAITITTPSALPIPEGFVGRLGTWRILRKYREWGFNISLNEYPFPHRCGHHLSCPATMRSSDDAGCSFYPFPEWQYTSQCAVNVATVWTMSGSGCPQGILNTADVTTNQIRWESAALRYMNSKIAPAVSKRAPDYLDDEDE</sequence>